<keyword evidence="2" id="KW-1185">Reference proteome</keyword>
<dbReference type="RefSeq" id="WP_194311416.1">
    <property type="nucleotide sequence ID" value="NZ_JADHEC010000009.1"/>
</dbReference>
<sequence>MDLFVFGNIISGNISVGNDDIEIISTDKATIRTNFPVISRIDGEYCENESELMIKTSSKKFKVAIP</sequence>
<accession>A0A930UC79</accession>
<evidence type="ECO:0000313" key="1">
    <source>
        <dbReference type="EMBL" id="MBF2708162.1"/>
    </source>
</evidence>
<proteinExistence type="predicted"/>
<dbReference type="AlphaFoldDB" id="A0A930UC79"/>
<dbReference type="EMBL" id="JADHEC010000009">
    <property type="protein sequence ID" value="MBF2708162.1"/>
    <property type="molecule type" value="Genomic_DNA"/>
</dbReference>
<evidence type="ECO:0000313" key="2">
    <source>
        <dbReference type="Proteomes" id="UP000646211"/>
    </source>
</evidence>
<protein>
    <submittedName>
        <fullName evidence="1">Uncharacterized protein</fullName>
    </submittedName>
</protein>
<gene>
    <name evidence="1" type="ORF">IR213_06105</name>
</gene>
<reference evidence="1" key="1">
    <citation type="submission" date="2020-11" db="EMBL/GenBank/DDBJ databases">
        <title>Genome of Flavobacterium soyangense.</title>
        <authorList>
            <person name="Liu Q."/>
            <person name="Xin Y.-H."/>
        </authorList>
    </citation>
    <scope>NUCLEOTIDE SEQUENCE</scope>
    <source>
        <strain evidence="1">CGMCC 1.13493</strain>
    </source>
</reference>
<name>A0A930UC79_9FLAO</name>
<dbReference type="Proteomes" id="UP000646211">
    <property type="component" value="Unassembled WGS sequence"/>
</dbReference>
<comment type="caution">
    <text evidence="1">The sequence shown here is derived from an EMBL/GenBank/DDBJ whole genome shotgun (WGS) entry which is preliminary data.</text>
</comment>
<organism evidence="1 2">
    <name type="scientific">Flavobacterium soyangense</name>
    <dbReference type="NCBI Taxonomy" id="2023265"/>
    <lineage>
        <taxon>Bacteria</taxon>
        <taxon>Pseudomonadati</taxon>
        <taxon>Bacteroidota</taxon>
        <taxon>Flavobacteriia</taxon>
        <taxon>Flavobacteriales</taxon>
        <taxon>Flavobacteriaceae</taxon>
        <taxon>Flavobacterium</taxon>
    </lineage>
</organism>